<dbReference type="OrthoDB" id="2638860at2759"/>
<keyword evidence="1" id="KW-0812">Transmembrane</keyword>
<evidence type="ECO:0000313" key="4">
    <source>
        <dbReference type="Proteomes" id="UP000027222"/>
    </source>
</evidence>
<dbReference type="EMBL" id="KL142373">
    <property type="protein sequence ID" value="KDR79463.1"/>
    <property type="molecule type" value="Genomic_DNA"/>
</dbReference>
<sequence length="306" mass="34840">MDTSSNRVLVIIRLSVATCVIYDHATTLDEEVELIWKRPKWTAVQFFFFLNRYVGDALQIYAAVMWEKHVSAGVRRPFGAIVYSQLTPLFLGSMQAIMVYRVCSMHNNDRKIKALLFTALILECVGVFVVQSMALFIKRKVAPHESTGIFRCSAYGFPPWMFTIGIPIVCFEALVLGFSLSLALKYYQSTRALRRESPYYQSPPWHNKNSLAYILLRDSITFPFISMVVCTINLFSFLNLSPLAVQISLITASFTPCITGPRLILNLRETYYQPFVRECGGFPSSDEGRRINVRSTHDVDLIDLPT</sequence>
<dbReference type="Proteomes" id="UP000027222">
    <property type="component" value="Unassembled WGS sequence"/>
</dbReference>
<feature type="transmembrane region" description="Helical" evidence="1">
    <location>
        <begin position="114"/>
        <end position="137"/>
    </location>
</feature>
<evidence type="ECO:0000259" key="2">
    <source>
        <dbReference type="Pfam" id="PF20151"/>
    </source>
</evidence>
<feature type="transmembrane region" description="Helical" evidence="1">
    <location>
        <begin position="78"/>
        <end position="102"/>
    </location>
</feature>
<keyword evidence="1" id="KW-0472">Membrane</keyword>
<dbReference type="InterPro" id="IPR045340">
    <property type="entry name" value="DUF6533"/>
</dbReference>
<feature type="transmembrane region" description="Helical" evidence="1">
    <location>
        <begin position="46"/>
        <end position="66"/>
    </location>
</feature>
<dbReference type="AlphaFoldDB" id="A0A067TKK5"/>
<evidence type="ECO:0000313" key="3">
    <source>
        <dbReference type="EMBL" id="KDR79463.1"/>
    </source>
</evidence>
<organism evidence="3 4">
    <name type="scientific">Galerina marginata (strain CBS 339.88)</name>
    <dbReference type="NCBI Taxonomy" id="685588"/>
    <lineage>
        <taxon>Eukaryota</taxon>
        <taxon>Fungi</taxon>
        <taxon>Dikarya</taxon>
        <taxon>Basidiomycota</taxon>
        <taxon>Agaricomycotina</taxon>
        <taxon>Agaricomycetes</taxon>
        <taxon>Agaricomycetidae</taxon>
        <taxon>Agaricales</taxon>
        <taxon>Agaricineae</taxon>
        <taxon>Strophariaceae</taxon>
        <taxon>Galerina</taxon>
    </lineage>
</organism>
<feature type="transmembrane region" description="Helical" evidence="1">
    <location>
        <begin position="157"/>
        <end position="184"/>
    </location>
</feature>
<feature type="transmembrane region" description="Helical" evidence="1">
    <location>
        <begin position="244"/>
        <end position="265"/>
    </location>
</feature>
<dbReference type="HOGENOM" id="CLU_035509_15_0_1"/>
<dbReference type="Pfam" id="PF20151">
    <property type="entry name" value="DUF6533"/>
    <property type="match status" value="1"/>
</dbReference>
<keyword evidence="4" id="KW-1185">Reference proteome</keyword>
<reference evidence="4" key="1">
    <citation type="journal article" date="2014" name="Proc. Natl. Acad. Sci. U.S.A.">
        <title>Extensive sampling of basidiomycete genomes demonstrates inadequacy of the white-rot/brown-rot paradigm for wood decay fungi.</title>
        <authorList>
            <person name="Riley R."/>
            <person name="Salamov A.A."/>
            <person name="Brown D.W."/>
            <person name="Nagy L.G."/>
            <person name="Floudas D."/>
            <person name="Held B.W."/>
            <person name="Levasseur A."/>
            <person name="Lombard V."/>
            <person name="Morin E."/>
            <person name="Otillar R."/>
            <person name="Lindquist E.A."/>
            <person name="Sun H."/>
            <person name="LaButti K.M."/>
            <person name="Schmutz J."/>
            <person name="Jabbour D."/>
            <person name="Luo H."/>
            <person name="Baker S.E."/>
            <person name="Pisabarro A.G."/>
            <person name="Walton J.D."/>
            <person name="Blanchette R.A."/>
            <person name="Henrissat B."/>
            <person name="Martin F."/>
            <person name="Cullen D."/>
            <person name="Hibbett D.S."/>
            <person name="Grigoriev I.V."/>
        </authorList>
    </citation>
    <scope>NUCLEOTIDE SEQUENCE [LARGE SCALE GENOMIC DNA]</scope>
    <source>
        <strain evidence="4">CBS 339.88</strain>
    </source>
</reference>
<proteinExistence type="predicted"/>
<protein>
    <recommendedName>
        <fullName evidence="2">DUF6533 domain-containing protein</fullName>
    </recommendedName>
</protein>
<feature type="domain" description="DUF6533" evidence="2">
    <location>
        <begin position="14"/>
        <end position="55"/>
    </location>
</feature>
<feature type="transmembrane region" description="Helical" evidence="1">
    <location>
        <begin position="220"/>
        <end position="238"/>
    </location>
</feature>
<name>A0A067TKK5_GALM3</name>
<gene>
    <name evidence="3" type="ORF">GALMADRAFT_1241518</name>
</gene>
<evidence type="ECO:0000256" key="1">
    <source>
        <dbReference type="SAM" id="Phobius"/>
    </source>
</evidence>
<accession>A0A067TKK5</accession>
<keyword evidence="1" id="KW-1133">Transmembrane helix</keyword>